<proteinExistence type="inferred from homology"/>
<dbReference type="InterPro" id="IPR013785">
    <property type="entry name" value="Aldolase_TIM"/>
</dbReference>
<accession>A0ABV6M297</accession>
<keyword evidence="6 10" id="KW-0560">Oxidoreductase</keyword>
<organism evidence="10 11">
    <name type="scientific">Phytohabitans kaempferiae</name>
    <dbReference type="NCBI Taxonomy" id="1620943"/>
    <lineage>
        <taxon>Bacteria</taxon>
        <taxon>Bacillati</taxon>
        <taxon>Actinomycetota</taxon>
        <taxon>Actinomycetes</taxon>
        <taxon>Micromonosporales</taxon>
        <taxon>Micromonosporaceae</taxon>
    </lineage>
</organism>
<dbReference type="InterPro" id="IPR004136">
    <property type="entry name" value="NMO"/>
</dbReference>
<keyword evidence="11" id="KW-1185">Reference proteome</keyword>
<keyword evidence="3" id="KW-0216">Detoxification</keyword>
<evidence type="ECO:0000313" key="11">
    <source>
        <dbReference type="Proteomes" id="UP001589867"/>
    </source>
</evidence>
<dbReference type="PANTHER" id="PTHR42747">
    <property type="entry name" value="NITRONATE MONOOXYGENASE-RELATED"/>
    <property type="match status" value="1"/>
</dbReference>
<protein>
    <recommendedName>
        <fullName evidence="8">Propionate 3-nitronate monooxygenase</fullName>
    </recommendedName>
</protein>
<evidence type="ECO:0000256" key="2">
    <source>
        <dbReference type="ARBA" id="ARBA00009881"/>
    </source>
</evidence>
<dbReference type="Pfam" id="PF03060">
    <property type="entry name" value="NMO"/>
    <property type="match status" value="1"/>
</dbReference>
<reference evidence="10 11" key="1">
    <citation type="submission" date="2024-09" db="EMBL/GenBank/DDBJ databases">
        <authorList>
            <person name="Sun Q."/>
            <person name="Mori K."/>
        </authorList>
    </citation>
    <scope>NUCLEOTIDE SEQUENCE [LARGE SCALE GENOMIC DNA]</scope>
    <source>
        <strain evidence="10 11">TBRC 3947</strain>
    </source>
</reference>
<sequence length="330" mass="33621">MSWLDTPLARRLGLRMPIIQAPMAGGISTPRLAAAVAGAGGLGSIAGAMLPPDRIRAAIAEFRAVAGRRAPFAVNLFAPLPRPSTDRVAEWAALTGVAPPAHFPPAPDFADQLDVVVAEGVPVFSFTFGIPDRAQLDRVGAVTIGTATTVAEAVALERAGVGAIVAQGYEAGGHRGTFLVRVERSLVGTLALVPQVVDAVSVPVIASGGIMDGRGVAAALALGAQAVQLGTAFLRCPESGASEAHRRSLTGETTITDVLTGRHARAVRTPLVDRLEAAGVAPPDYPLPRALSPEPPMLAGQGAAHARALPAADLVTALRAETDAAFAAKP</sequence>
<dbReference type="Proteomes" id="UP001589867">
    <property type="component" value="Unassembled WGS sequence"/>
</dbReference>
<keyword evidence="4" id="KW-0285">Flavoprotein</keyword>
<dbReference type="GO" id="GO:0016491">
    <property type="term" value="F:oxidoreductase activity"/>
    <property type="evidence" value="ECO:0007669"/>
    <property type="project" value="UniProtKB-KW"/>
</dbReference>
<name>A0ABV6M297_9ACTN</name>
<comment type="similarity">
    <text evidence="2">Belongs to the nitronate monooxygenase family. NMO class I subfamily.</text>
</comment>
<evidence type="ECO:0000256" key="4">
    <source>
        <dbReference type="ARBA" id="ARBA00022630"/>
    </source>
</evidence>
<evidence type="ECO:0000256" key="9">
    <source>
        <dbReference type="ARBA" id="ARBA00049401"/>
    </source>
</evidence>
<dbReference type="CDD" id="cd04730">
    <property type="entry name" value="NPD_like"/>
    <property type="match status" value="1"/>
</dbReference>
<evidence type="ECO:0000256" key="3">
    <source>
        <dbReference type="ARBA" id="ARBA00022575"/>
    </source>
</evidence>
<comment type="catalytic activity">
    <reaction evidence="9">
        <text>3 propionate 3-nitronate + 3 O2 + H2O = 3 3-oxopropanoate + 2 nitrate + nitrite + H2O2 + 3 H(+)</text>
        <dbReference type="Rhea" id="RHEA:57332"/>
        <dbReference type="ChEBI" id="CHEBI:15377"/>
        <dbReference type="ChEBI" id="CHEBI:15378"/>
        <dbReference type="ChEBI" id="CHEBI:15379"/>
        <dbReference type="ChEBI" id="CHEBI:16240"/>
        <dbReference type="ChEBI" id="CHEBI:16301"/>
        <dbReference type="ChEBI" id="CHEBI:17632"/>
        <dbReference type="ChEBI" id="CHEBI:33190"/>
        <dbReference type="ChEBI" id="CHEBI:136067"/>
    </reaction>
</comment>
<evidence type="ECO:0000313" key="10">
    <source>
        <dbReference type="EMBL" id="MFC0528817.1"/>
    </source>
</evidence>
<comment type="cofactor">
    <cofactor evidence="1">
        <name>FMN</name>
        <dbReference type="ChEBI" id="CHEBI:58210"/>
    </cofactor>
</comment>
<keyword evidence="7" id="KW-0503">Monooxygenase</keyword>
<comment type="caution">
    <text evidence="10">The sequence shown here is derived from an EMBL/GenBank/DDBJ whole genome shotgun (WGS) entry which is preliminary data.</text>
</comment>
<evidence type="ECO:0000256" key="8">
    <source>
        <dbReference type="ARBA" id="ARBA00031155"/>
    </source>
</evidence>
<gene>
    <name evidence="10" type="ORF">ACFFIA_14225</name>
</gene>
<evidence type="ECO:0000256" key="1">
    <source>
        <dbReference type="ARBA" id="ARBA00001917"/>
    </source>
</evidence>
<dbReference type="PANTHER" id="PTHR42747:SF3">
    <property type="entry name" value="NITRONATE MONOOXYGENASE-RELATED"/>
    <property type="match status" value="1"/>
</dbReference>
<dbReference type="RefSeq" id="WP_377250890.1">
    <property type="nucleotide sequence ID" value="NZ_JBHLUH010000021.1"/>
</dbReference>
<dbReference type="Gene3D" id="3.20.20.70">
    <property type="entry name" value="Aldolase class I"/>
    <property type="match status" value="1"/>
</dbReference>
<dbReference type="SUPFAM" id="SSF51412">
    <property type="entry name" value="Inosine monophosphate dehydrogenase (IMPDH)"/>
    <property type="match status" value="1"/>
</dbReference>
<evidence type="ECO:0000256" key="7">
    <source>
        <dbReference type="ARBA" id="ARBA00023033"/>
    </source>
</evidence>
<keyword evidence="5" id="KW-0288">FMN</keyword>
<evidence type="ECO:0000256" key="5">
    <source>
        <dbReference type="ARBA" id="ARBA00022643"/>
    </source>
</evidence>
<evidence type="ECO:0000256" key="6">
    <source>
        <dbReference type="ARBA" id="ARBA00023002"/>
    </source>
</evidence>
<dbReference type="EMBL" id="JBHLUH010000021">
    <property type="protein sequence ID" value="MFC0528817.1"/>
    <property type="molecule type" value="Genomic_DNA"/>
</dbReference>